<dbReference type="Pfam" id="PF01467">
    <property type="entry name" value="CTP_transf_like"/>
    <property type="match status" value="1"/>
</dbReference>
<accession>A0A7C4DZX4</accession>
<evidence type="ECO:0000313" key="4">
    <source>
        <dbReference type="EMBL" id="HGL40883.1"/>
    </source>
</evidence>
<dbReference type="Gene3D" id="3.40.50.620">
    <property type="entry name" value="HUPs"/>
    <property type="match status" value="1"/>
</dbReference>
<gene>
    <name evidence="5" type="ORF">ENT82_05090</name>
    <name evidence="4" type="ORF">ENU43_04375</name>
</gene>
<dbReference type="InterPro" id="IPR004821">
    <property type="entry name" value="Cyt_trans-like"/>
</dbReference>
<evidence type="ECO:0000256" key="2">
    <source>
        <dbReference type="ARBA" id="ARBA00022695"/>
    </source>
</evidence>
<evidence type="ECO:0000313" key="5">
    <source>
        <dbReference type="EMBL" id="HGN90484.1"/>
    </source>
</evidence>
<dbReference type="GO" id="GO:0016779">
    <property type="term" value="F:nucleotidyltransferase activity"/>
    <property type="evidence" value="ECO:0007669"/>
    <property type="project" value="UniProtKB-KW"/>
</dbReference>
<evidence type="ECO:0000259" key="3">
    <source>
        <dbReference type="Pfam" id="PF01467"/>
    </source>
</evidence>
<keyword evidence="2" id="KW-0548">Nucleotidyltransferase</keyword>
<organism evidence="5">
    <name type="scientific">Caldiarchaeum subterraneum</name>
    <dbReference type="NCBI Taxonomy" id="311458"/>
    <lineage>
        <taxon>Archaea</taxon>
        <taxon>Nitrososphaerota</taxon>
        <taxon>Candidatus Caldarchaeales</taxon>
        <taxon>Candidatus Caldarchaeaceae</taxon>
        <taxon>Candidatus Caldarchaeum</taxon>
    </lineage>
</organism>
<dbReference type="InterPro" id="IPR050385">
    <property type="entry name" value="Archaeal_FAD_synthase"/>
</dbReference>
<sequence>MVKSRTVLTTGAFDILHLGHMLMLKDAKKLAGPRGKLVVVVASDKTVRRNKGRSPIFGARERRRMLQFLKPVDEVLIGYDPVSFEKILKKVRPDIVAFGYDQRRIRDQFMRFCRERKIKVRVVTLRKHSVNPVSSSDVVKRVLRLGKRV</sequence>
<reference evidence="5" key="1">
    <citation type="journal article" date="2020" name="mSystems">
        <title>Genome- and Community-Level Interaction Insights into Carbon Utilization and Element Cycling Functions of Hydrothermarchaeota in Hydrothermal Sediment.</title>
        <authorList>
            <person name="Zhou Z."/>
            <person name="Liu Y."/>
            <person name="Xu W."/>
            <person name="Pan J."/>
            <person name="Luo Z.H."/>
            <person name="Li M."/>
        </authorList>
    </citation>
    <scope>NUCLEOTIDE SEQUENCE [LARGE SCALE GENOMIC DNA]</scope>
    <source>
        <strain evidence="5">SpSt-613</strain>
        <strain evidence="4">SpSt-669</strain>
    </source>
</reference>
<dbReference type="EMBL" id="DTAD01000055">
    <property type="protein sequence ID" value="HGN90484.1"/>
    <property type="molecule type" value="Genomic_DNA"/>
</dbReference>
<dbReference type="PANTHER" id="PTHR43793">
    <property type="entry name" value="FAD SYNTHASE"/>
    <property type="match status" value="1"/>
</dbReference>
<dbReference type="InterPro" id="IPR014729">
    <property type="entry name" value="Rossmann-like_a/b/a_fold"/>
</dbReference>
<dbReference type="AlphaFoldDB" id="A0A7C4DZX4"/>
<name>A0A7C4DZX4_CALS0</name>
<protein>
    <submittedName>
        <fullName evidence="5">Nucleotidyltransferase</fullName>
    </submittedName>
</protein>
<feature type="domain" description="Cytidyltransferase-like" evidence="3">
    <location>
        <begin position="8"/>
        <end position="141"/>
    </location>
</feature>
<dbReference type="SUPFAM" id="SSF52374">
    <property type="entry name" value="Nucleotidylyl transferase"/>
    <property type="match status" value="1"/>
</dbReference>
<comment type="caution">
    <text evidence="5">The sequence shown here is derived from an EMBL/GenBank/DDBJ whole genome shotgun (WGS) entry which is preliminary data.</text>
</comment>
<proteinExistence type="predicted"/>
<keyword evidence="1 5" id="KW-0808">Transferase</keyword>
<evidence type="ECO:0000256" key="1">
    <source>
        <dbReference type="ARBA" id="ARBA00022679"/>
    </source>
</evidence>
<dbReference type="NCBIfam" id="TIGR00125">
    <property type="entry name" value="cyt_tran_rel"/>
    <property type="match status" value="1"/>
</dbReference>
<dbReference type="EMBL" id="DTCM01000058">
    <property type="protein sequence ID" value="HGL40883.1"/>
    <property type="molecule type" value="Genomic_DNA"/>
</dbReference>
<dbReference type="PANTHER" id="PTHR43793:SF1">
    <property type="entry name" value="FAD SYNTHASE"/>
    <property type="match status" value="1"/>
</dbReference>